<accession>A0A1U7JMC5</accession>
<reference evidence="2 3" key="1">
    <citation type="submission" date="2016-03" db="EMBL/GenBank/DDBJ databases">
        <title>Genome sequence of Nesiotobacter sp. nov., a moderately halophilic alphaproteobacterium isolated from the Yellow Sea, China.</title>
        <authorList>
            <person name="Zhang G."/>
            <person name="Zhang R."/>
        </authorList>
    </citation>
    <scope>NUCLEOTIDE SEQUENCE [LARGE SCALE GENOMIC DNA]</scope>
    <source>
        <strain evidence="2 3">WB1-6</strain>
    </source>
</reference>
<evidence type="ECO:0000313" key="2">
    <source>
        <dbReference type="EMBL" id="OKL45838.1"/>
    </source>
</evidence>
<dbReference type="Pfam" id="PF01636">
    <property type="entry name" value="APH"/>
    <property type="match status" value="1"/>
</dbReference>
<dbReference type="EMBL" id="LVVZ01000003">
    <property type="protein sequence ID" value="OKL45838.1"/>
    <property type="molecule type" value="Genomic_DNA"/>
</dbReference>
<dbReference type="AlphaFoldDB" id="A0A1U7JMC5"/>
<dbReference type="GO" id="GO:0016740">
    <property type="term" value="F:transferase activity"/>
    <property type="evidence" value="ECO:0007669"/>
    <property type="project" value="UniProtKB-KW"/>
</dbReference>
<protein>
    <submittedName>
        <fullName evidence="2">Aminoglycoside phosphotransferase</fullName>
    </submittedName>
</protein>
<organism evidence="2 3">
    <name type="scientific">Pseudovibrio exalbescens</name>
    <dbReference type="NCBI Taxonomy" id="197461"/>
    <lineage>
        <taxon>Bacteria</taxon>
        <taxon>Pseudomonadati</taxon>
        <taxon>Pseudomonadota</taxon>
        <taxon>Alphaproteobacteria</taxon>
        <taxon>Hyphomicrobiales</taxon>
        <taxon>Stappiaceae</taxon>
        <taxon>Pseudovibrio</taxon>
    </lineage>
</organism>
<dbReference type="InterPro" id="IPR052898">
    <property type="entry name" value="ACAD10-like"/>
</dbReference>
<dbReference type="PANTHER" id="PTHR47829:SF3">
    <property type="entry name" value="AMINOGLYCOSIDE PHOSPHOTRANSFERASE DOMAIN-CONTAINING PROTEIN"/>
    <property type="match status" value="1"/>
</dbReference>
<gene>
    <name evidence="2" type="ORF">A3843_01290</name>
</gene>
<keyword evidence="3" id="KW-1185">Reference proteome</keyword>
<dbReference type="STRING" id="197461.A3843_01290"/>
<comment type="caution">
    <text evidence="2">The sequence shown here is derived from an EMBL/GenBank/DDBJ whole genome shotgun (WGS) entry which is preliminary data.</text>
</comment>
<evidence type="ECO:0000259" key="1">
    <source>
        <dbReference type="Pfam" id="PF01636"/>
    </source>
</evidence>
<evidence type="ECO:0000313" key="3">
    <source>
        <dbReference type="Proteomes" id="UP000185783"/>
    </source>
</evidence>
<sequence>MHKPVHTYEAEALEAVLRANLPDFDRLDRLEKFPSGQSNPTYLVSSGEHQYVLRAKPPGDLIASAHQVDREFQVMRALAGTGVPVPKTFFLTGEETPIGAQFFVMEYLEGRVFWNPALPELPMHERGQVFAEMNRVMATLHALNPAALGLADFGKPGGYFERQTARWIKQYRATEMDPQPDMEALITWLSDNMVPDDGLVALVHGDFRLDNLMFHPDKPEIIAVLDWELSTLGHPIADLAYQCMQWRLPNGGQLRGLAGIDRTAHGLPTEQEYVAAYCQQRGWSGIPHWNFYLVFSMFRLAAIVQGILFRAAKGNASNPKTVDDLRPALTLLSGMARELAETPSQISV</sequence>
<dbReference type="InterPro" id="IPR011009">
    <property type="entry name" value="Kinase-like_dom_sf"/>
</dbReference>
<dbReference type="InterPro" id="IPR041726">
    <property type="entry name" value="ACAD10_11_N"/>
</dbReference>
<keyword evidence="2" id="KW-0808">Transferase</keyword>
<name>A0A1U7JMC5_9HYPH</name>
<dbReference type="SUPFAM" id="SSF56112">
    <property type="entry name" value="Protein kinase-like (PK-like)"/>
    <property type="match status" value="1"/>
</dbReference>
<dbReference type="Gene3D" id="3.30.200.20">
    <property type="entry name" value="Phosphorylase Kinase, domain 1"/>
    <property type="match status" value="1"/>
</dbReference>
<dbReference type="InterPro" id="IPR002575">
    <property type="entry name" value="Aminoglycoside_PTrfase"/>
</dbReference>
<dbReference type="CDD" id="cd05154">
    <property type="entry name" value="ACAD10_11_N-like"/>
    <property type="match status" value="1"/>
</dbReference>
<dbReference type="PANTHER" id="PTHR47829">
    <property type="entry name" value="HYDROLASE, PUTATIVE (AFU_ORTHOLOGUE AFUA_1G12880)-RELATED"/>
    <property type="match status" value="1"/>
</dbReference>
<dbReference type="Proteomes" id="UP000185783">
    <property type="component" value="Unassembled WGS sequence"/>
</dbReference>
<proteinExistence type="predicted"/>
<dbReference type="Gene3D" id="3.90.1200.10">
    <property type="match status" value="1"/>
</dbReference>
<feature type="domain" description="Aminoglycoside phosphotransferase" evidence="1">
    <location>
        <begin position="30"/>
        <end position="255"/>
    </location>
</feature>